<dbReference type="InterPro" id="IPR002401">
    <property type="entry name" value="Cyt_P450_E_grp-I"/>
</dbReference>
<dbReference type="Pfam" id="PF00067">
    <property type="entry name" value="p450"/>
    <property type="match status" value="1"/>
</dbReference>
<dbReference type="CDD" id="cd11064">
    <property type="entry name" value="CYP86A"/>
    <property type="match status" value="1"/>
</dbReference>
<reference evidence="11" key="1">
    <citation type="journal article" date="2016" name="BMC Genomics">
        <title>Target-site and non-target-site based resistance to the herbicide tribenuron-methyl in flixweed (Descurainia sophia L.).</title>
        <authorList>
            <person name="Yang Q."/>
            <person name="Deng W."/>
            <person name="Li X."/>
            <person name="Yu Q."/>
            <person name="Bai L."/>
            <person name="Zheng M."/>
        </authorList>
    </citation>
    <scope>NUCLEOTIDE SEQUENCE</scope>
    <source>
        <strain evidence="11">N11</strain>
        <tissue evidence="11">Leaf</tissue>
    </source>
</reference>
<keyword evidence="7 9" id="KW-0503">Monooxygenase</keyword>
<evidence type="ECO:0000256" key="6">
    <source>
        <dbReference type="ARBA" id="ARBA00023004"/>
    </source>
</evidence>
<evidence type="ECO:0000256" key="5">
    <source>
        <dbReference type="ARBA" id="ARBA00023002"/>
    </source>
</evidence>
<feature type="transmembrane region" description="Helical" evidence="10">
    <location>
        <begin position="6"/>
        <end position="26"/>
    </location>
</feature>
<proteinExistence type="evidence at transcript level"/>
<keyword evidence="10" id="KW-1133">Transmembrane helix</keyword>
<keyword evidence="5 9" id="KW-0560">Oxidoreductase</keyword>
<dbReference type="InterPro" id="IPR036396">
    <property type="entry name" value="Cyt_P450_sf"/>
</dbReference>
<dbReference type="PANTHER" id="PTHR24296">
    <property type="entry name" value="CYTOCHROME P450"/>
    <property type="match status" value="1"/>
</dbReference>
<reference evidence="11" key="2">
    <citation type="submission" date="2017-05" db="EMBL/GenBank/DDBJ databases">
        <authorList>
            <person name="Song R."/>
            <person name="Chenine A.L."/>
            <person name="Ruprecht R.M."/>
        </authorList>
    </citation>
    <scope>NUCLEOTIDE SEQUENCE</scope>
    <source>
        <strain evidence="11">N11</strain>
        <tissue evidence="11">Leaf</tissue>
    </source>
</reference>
<evidence type="ECO:0000256" key="8">
    <source>
        <dbReference type="PIRSR" id="PIRSR602401-1"/>
    </source>
</evidence>
<keyword evidence="4 8" id="KW-0479">Metal-binding</keyword>
<dbReference type="PROSITE" id="PS00086">
    <property type="entry name" value="CYTOCHROME_P450"/>
    <property type="match status" value="1"/>
</dbReference>
<evidence type="ECO:0000256" key="10">
    <source>
        <dbReference type="SAM" id="Phobius"/>
    </source>
</evidence>
<dbReference type="GO" id="GO:0020037">
    <property type="term" value="F:heme binding"/>
    <property type="evidence" value="ECO:0007669"/>
    <property type="project" value="InterPro"/>
</dbReference>
<gene>
    <name evidence="11" type="primary">CYP96A147</name>
</gene>
<dbReference type="PRINTS" id="PR00385">
    <property type="entry name" value="P450"/>
</dbReference>
<evidence type="ECO:0000256" key="4">
    <source>
        <dbReference type="ARBA" id="ARBA00022723"/>
    </source>
</evidence>
<dbReference type="GO" id="GO:0016705">
    <property type="term" value="F:oxidoreductase activity, acting on paired donors, with incorporation or reduction of molecular oxygen"/>
    <property type="evidence" value="ECO:0007669"/>
    <property type="project" value="InterPro"/>
</dbReference>
<dbReference type="SUPFAM" id="SSF48264">
    <property type="entry name" value="Cytochrome P450"/>
    <property type="match status" value="1"/>
</dbReference>
<keyword evidence="10" id="KW-0812">Transmembrane</keyword>
<dbReference type="AlphaFoldDB" id="A0A2S1CVR7"/>
<dbReference type="PRINTS" id="PR00463">
    <property type="entry name" value="EP450I"/>
</dbReference>
<evidence type="ECO:0000256" key="9">
    <source>
        <dbReference type="RuleBase" id="RU000461"/>
    </source>
</evidence>
<dbReference type="InterPro" id="IPR001128">
    <property type="entry name" value="Cyt_P450"/>
</dbReference>
<comment type="similarity">
    <text evidence="2 9">Belongs to the cytochrome P450 family.</text>
</comment>
<protein>
    <submittedName>
        <fullName evidence="11">Cytochrome P450 family 96 subfamily A polypeptide 147</fullName>
    </submittedName>
</protein>
<accession>A0A2S1CVR7</accession>
<keyword evidence="10" id="KW-0472">Membrane</keyword>
<dbReference type="GO" id="GO:0006629">
    <property type="term" value="P:lipid metabolic process"/>
    <property type="evidence" value="ECO:0007669"/>
    <property type="project" value="UniProtKB-ARBA"/>
</dbReference>
<dbReference type="InterPro" id="IPR017972">
    <property type="entry name" value="Cyt_P450_CS"/>
</dbReference>
<keyword evidence="3 8" id="KW-0349">Heme</keyword>
<comment type="cofactor">
    <cofactor evidence="1 8">
        <name>heme</name>
        <dbReference type="ChEBI" id="CHEBI:30413"/>
    </cofactor>
</comment>
<dbReference type="Gene3D" id="1.10.630.10">
    <property type="entry name" value="Cytochrome P450"/>
    <property type="match status" value="1"/>
</dbReference>
<dbReference type="EMBL" id="MF152626">
    <property type="protein sequence ID" value="AWD38964.1"/>
    <property type="molecule type" value="mRNA"/>
</dbReference>
<name>A0A2S1CVR7_DESSO</name>
<evidence type="ECO:0000256" key="2">
    <source>
        <dbReference type="ARBA" id="ARBA00010617"/>
    </source>
</evidence>
<keyword evidence="6 8" id="KW-0408">Iron</keyword>
<evidence type="ECO:0000256" key="7">
    <source>
        <dbReference type="ARBA" id="ARBA00023033"/>
    </source>
</evidence>
<sequence length="503" mass="57923">MTMVSLLEVFFVAFLLFITFIFFLVFQRFFFHKKSHGSPLFKNLPVVGMVPDVLVQFPRIYDAIVETLEANDLNFLFKGVWFTGTDLLFTADPRNINHIFSSNFRNYPRGPDFKQIFDMLGDGIVAADAELWEDLRKTTHTIFHHQDFVELSMSSSISKLKKDLIPLLDKAAEEGIIIDLQDVLQRFTFDTSSILMTGYDPKSLSNELPEVEFGEAVDISEEAIFYRHFKPVVLWKLQHWFGVGLERKVRDSMACVNQMLAKVISSRREEISRGKGELSMDVLTYYMNMDTTKYTHLKTKNDKFLRDVVFTLMVAGRDTTSSTLTWFFWLLFKHPKVMAKIRDEIDTKFDPADLEKLVYLQAALYESMRLYPPLPFNHKSPSKPDVLPSGHKVEAHSKIVISMYALGRMRSVWGEDASDYKPERWISDEGGLRHEPSYKFLAFSSGPRTCLGKHLAIAQMKIVVVNIIRSYDFKIVEGHKIEPIPSVIIGMKYGLKVTVSKKI</sequence>
<organism evidence="11">
    <name type="scientific">Descurainia sophia</name>
    <name type="common">Flixweed tansy-mustard</name>
    <name type="synonym">Sisymbrium sophia</name>
    <dbReference type="NCBI Taxonomy" id="89411"/>
    <lineage>
        <taxon>Eukaryota</taxon>
        <taxon>Viridiplantae</taxon>
        <taxon>Streptophyta</taxon>
        <taxon>Embryophyta</taxon>
        <taxon>Tracheophyta</taxon>
        <taxon>Spermatophyta</taxon>
        <taxon>Magnoliopsida</taxon>
        <taxon>eudicotyledons</taxon>
        <taxon>Gunneridae</taxon>
        <taxon>Pentapetalae</taxon>
        <taxon>rosids</taxon>
        <taxon>malvids</taxon>
        <taxon>Brassicales</taxon>
        <taxon>Brassicaceae</taxon>
        <taxon>Descurainieae</taxon>
        <taxon>Descurainia</taxon>
    </lineage>
</organism>
<evidence type="ECO:0000256" key="1">
    <source>
        <dbReference type="ARBA" id="ARBA00001971"/>
    </source>
</evidence>
<evidence type="ECO:0000313" key="11">
    <source>
        <dbReference type="EMBL" id="AWD38964.1"/>
    </source>
</evidence>
<dbReference type="GO" id="GO:0004497">
    <property type="term" value="F:monooxygenase activity"/>
    <property type="evidence" value="ECO:0007669"/>
    <property type="project" value="UniProtKB-KW"/>
</dbReference>
<dbReference type="GO" id="GO:0005506">
    <property type="term" value="F:iron ion binding"/>
    <property type="evidence" value="ECO:0007669"/>
    <property type="project" value="InterPro"/>
</dbReference>
<feature type="binding site" description="axial binding residue" evidence="8">
    <location>
        <position position="450"/>
    </location>
    <ligand>
        <name>heme</name>
        <dbReference type="ChEBI" id="CHEBI:30413"/>
    </ligand>
    <ligandPart>
        <name>Fe</name>
        <dbReference type="ChEBI" id="CHEBI:18248"/>
    </ligandPart>
</feature>
<evidence type="ECO:0000256" key="3">
    <source>
        <dbReference type="ARBA" id="ARBA00022617"/>
    </source>
</evidence>